<dbReference type="RefSeq" id="WP_268239327.1">
    <property type="nucleotide sequence ID" value="NZ_BMMK01000016.1"/>
</dbReference>
<keyword evidence="3" id="KW-0808">Transferase</keyword>
<evidence type="ECO:0000256" key="1">
    <source>
        <dbReference type="ARBA" id="ARBA00012513"/>
    </source>
</evidence>
<gene>
    <name evidence="13" type="ORF">GCM10012275_35700</name>
</gene>
<evidence type="ECO:0000256" key="2">
    <source>
        <dbReference type="ARBA" id="ARBA00022527"/>
    </source>
</evidence>
<feature type="domain" description="PASTA" evidence="12">
    <location>
        <begin position="660"/>
        <end position="721"/>
    </location>
</feature>
<feature type="compositionally biased region" description="Basic residues" evidence="9">
    <location>
        <begin position="413"/>
        <end position="428"/>
    </location>
</feature>
<dbReference type="Gene3D" id="1.10.510.10">
    <property type="entry name" value="Transferase(Phosphotransferase) domain 1"/>
    <property type="match status" value="1"/>
</dbReference>
<dbReference type="SUPFAM" id="SSF56112">
    <property type="entry name" value="Protein kinase-like (PK-like)"/>
    <property type="match status" value="1"/>
</dbReference>
<comment type="catalytic activity">
    <reaction evidence="7">
        <text>L-threonyl-[protein] + ATP = O-phospho-L-threonyl-[protein] + ADP + H(+)</text>
        <dbReference type="Rhea" id="RHEA:46608"/>
        <dbReference type="Rhea" id="RHEA-COMP:11060"/>
        <dbReference type="Rhea" id="RHEA-COMP:11605"/>
        <dbReference type="ChEBI" id="CHEBI:15378"/>
        <dbReference type="ChEBI" id="CHEBI:30013"/>
        <dbReference type="ChEBI" id="CHEBI:30616"/>
        <dbReference type="ChEBI" id="CHEBI:61977"/>
        <dbReference type="ChEBI" id="CHEBI:456216"/>
        <dbReference type="EC" id="2.7.11.1"/>
    </reaction>
</comment>
<reference evidence="13" key="2">
    <citation type="submission" date="2020-09" db="EMBL/GenBank/DDBJ databases">
        <authorList>
            <person name="Sun Q."/>
            <person name="Zhou Y."/>
        </authorList>
    </citation>
    <scope>NUCLEOTIDE SEQUENCE</scope>
    <source>
        <strain evidence="13">CGMCC 4.5737</strain>
    </source>
</reference>
<evidence type="ECO:0000313" key="14">
    <source>
        <dbReference type="Proteomes" id="UP000637578"/>
    </source>
</evidence>
<evidence type="ECO:0000256" key="4">
    <source>
        <dbReference type="ARBA" id="ARBA00022741"/>
    </source>
</evidence>
<dbReference type="Pfam" id="PF03793">
    <property type="entry name" value="PASTA"/>
    <property type="match status" value="4"/>
</dbReference>
<feature type="compositionally biased region" description="Low complexity" evidence="9">
    <location>
        <begin position="398"/>
        <end position="412"/>
    </location>
</feature>
<dbReference type="InterPro" id="IPR011009">
    <property type="entry name" value="Kinase-like_dom_sf"/>
</dbReference>
<dbReference type="FunFam" id="3.30.200.20:FF:000035">
    <property type="entry name" value="Serine/threonine protein kinase Stk1"/>
    <property type="match status" value="1"/>
</dbReference>
<dbReference type="EMBL" id="BMMK01000016">
    <property type="protein sequence ID" value="GGM61567.1"/>
    <property type="molecule type" value="Genomic_DNA"/>
</dbReference>
<dbReference type="CDD" id="cd14014">
    <property type="entry name" value="STKc_PknB_like"/>
    <property type="match status" value="1"/>
</dbReference>
<keyword evidence="2 13" id="KW-0723">Serine/threonine-protein kinase</keyword>
<dbReference type="CDD" id="cd06577">
    <property type="entry name" value="PASTA_pknB"/>
    <property type="match status" value="3"/>
</dbReference>
<feature type="domain" description="PASTA" evidence="12">
    <location>
        <begin position="458"/>
        <end position="520"/>
    </location>
</feature>
<dbReference type="PROSITE" id="PS51178">
    <property type="entry name" value="PASTA"/>
    <property type="match status" value="4"/>
</dbReference>
<dbReference type="GO" id="GO:0004674">
    <property type="term" value="F:protein serine/threonine kinase activity"/>
    <property type="evidence" value="ECO:0007669"/>
    <property type="project" value="UniProtKB-KW"/>
</dbReference>
<comment type="caution">
    <text evidence="13">The sequence shown here is derived from an EMBL/GenBank/DDBJ whole genome shotgun (WGS) entry which is preliminary data.</text>
</comment>
<dbReference type="InterPro" id="IPR005543">
    <property type="entry name" value="PASTA_dom"/>
</dbReference>
<keyword evidence="14" id="KW-1185">Reference proteome</keyword>
<feature type="compositionally biased region" description="Low complexity" evidence="9">
    <location>
        <begin position="304"/>
        <end position="322"/>
    </location>
</feature>
<protein>
    <recommendedName>
        <fullName evidence="1">non-specific serine/threonine protein kinase</fullName>
        <ecNumber evidence="1">2.7.11.1</ecNumber>
    </recommendedName>
</protein>
<dbReference type="GO" id="GO:0045717">
    <property type="term" value="P:negative regulation of fatty acid biosynthetic process"/>
    <property type="evidence" value="ECO:0007669"/>
    <property type="project" value="UniProtKB-ARBA"/>
</dbReference>
<dbReference type="Pfam" id="PF00069">
    <property type="entry name" value="Pkinase"/>
    <property type="match status" value="1"/>
</dbReference>
<keyword evidence="6" id="KW-0067">ATP-binding</keyword>
<dbReference type="CDD" id="cd06575">
    <property type="entry name" value="PASTA_Pbp2x-like_2"/>
    <property type="match status" value="1"/>
</dbReference>
<accession>A0A8J3CD36</accession>
<sequence>MDRRGVELIGTVLEHRYRVEALLARGGMSAVYRGVDTRLDRAVAIKVMDPRFSGDRNFTDRFEREARAAAGLHHPGIVAVHDQGVDRRPDGDHVFIVMELVEGGTLRDLLREQGALPVPVALSVLEPVLSALAAAHNAGLVHRDIKPENVLIGPGGVLKVADFGLVRAVAEAGTTSASVILGTVAYLAPEQVTTGAADARSDVYTAGVVLYEMLVGSPPYTGDHALSVAYRHVNDDVPAPGTTVAGIPAELDDLVVRATRRDATVRPPDAAAFLLELQRVRTVLGIQRVSVPTPTPTHEPNAFSIPPNGSGPGASALSPGAPEDTGSAGGAAEFTSSSSTGIPAADDPPTERIPPVVDPVVDEDRTVRLSPIAGAGDPTAVQPMPPAPRAAPVGPQGTRALARTPAAATRRPTGQRRPPRKPAPKPSRRGFTLAIIAVLVLAAVVGAVAWWTGSGRWTSVPKVTGLEQASAERALREADLVPQIRQENHDQIDQGRVIRTDPAIGAETLRGSEVTLVVSKGRPRVPEVASGTAQSDAEQAIREALLQPRIDQNANEFSDTVPTGRVVRLDPRPGTPLPAGTAVTVVLSKGAKPKPVPDVRGQDRDQAFQVLRRAGFEPFDAGTDFSEDVEAGKVVTTKPGPGELVEGDQNKRVGVVVSNAVTVPNVTGSQLKDAQKALEDLGLKVDAKGFRPGRNSVVINQSERPGSKVKPGTEIELDVFP</sequence>
<dbReference type="Gene3D" id="3.30.200.20">
    <property type="entry name" value="Phosphorylase Kinase, domain 1"/>
    <property type="match status" value="1"/>
</dbReference>
<feature type="region of interest" description="Disordered" evidence="9">
    <location>
        <begin position="291"/>
        <end position="428"/>
    </location>
</feature>
<dbReference type="InterPro" id="IPR000719">
    <property type="entry name" value="Prot_kinase_dom"/>
</dbReference>
<keyword evidence="10" id="KW-1133">Transmembrane helix</keyword>
<dbReference type="SUPFAM" id="SSF54184">
    <property type="entry name" value="Penicillin-binding protein 2x (pbp-2x), c-terminal domain"/>
    <property type="match status" value="1"/>
</dbReference>
<evidence type="ECO:0000256" key="10">
    <source>
        <dbReference type="SAM" id="Phobius"/>
    </source>
</evidence>
<keyword evidence="4" id="KW-0547">Nucleotide-binding</keyword>
<evidence type="ECO:0000256" key="9">
    <source>
        <dbReference type="SAM" id="MobiDB-lite"/>
    </source>
</evidence>
<evidence type="ECO:0000256" key="7">
    <source>
        <dbReference type="ARBA" id="ARBA00047899"/>
    </source>
</evidence>
<dbReference type="AlphaFoldDB" id="A0A8J3CD36"/>
<feature type="domain" description="Protein kinase" evidence="11">
    <location>
        <begin position="17"/>
        <end position="284"/>
    </location>
</feature>
<dbReference type="SMART" id="SM00740">
    <property type="entry name" value="PASTA"/>
    <property type="match status" value="4"/>
</dbReference>
<dbReference type="EC" id="2.7.11.1" evidence="1"/>
<dbReference type="PROSITE" id="PS50011">
    <property type="entry name" value="PROTEIN_KINASE_DOM"/>
    <property type="match status" value="1"/>
</dbReference>
<feature type="domain" description="PASTA" evidence="12">
    <location>
        <begin position="522"/>
        <end position="589"/>
    </location>
</feature>
<feature type="transmembrane region" description="Helical" evidence="10">
    <location>
        <begin position="430"/>
        <end position="451"/>
    </location>
</feature>
<dbReference type="PANTHER" id="PTHR43289:SF34">
    <property type="entry name" value="SERINE_THREONINE-PROTEIN KINASE YBDM-RELATED"/>
    <property type="match status" value="1"/>
</dbReference>
<feature type="domain" description="PASTA" evidence="12">
    <location>
        <begin position="590"/>
        <end position="659"/>
    </location>
</feature>
<reference evidence="13" key="1">
    <citation type="journal article" date="2014" name="Int. J. Syst. Evol. Microbiol.">
        <title>Complete genome sequence of Corynebacterium casei LMG S-19264T (=DSM 44701T), isolated from a smear-ripened cheese.</title>
        <authorList>
            <consortium name="US DOE Joint Genome Institute (JGI-PGF)"/>
            <person name="Walter F."/>
            <person name="Albersmeier A."/>
            <person name="Kalinowski J."/>
            <person name="Ruckert C."/>
        </authorList>
    </citation>
    <scope>NUCLEOTIDE SEQUENCE</scope>
    <source>
        <strain evidence="13">CGMCC 4.5737</strain>
    </source>
</reference>
<evidence type="ECO:0000256" key="6">
    <source>
        <dbReference type="ARBA" id="ARBA00022840"/>
    </source>
</evidence>
<dbReference type="Gene3D" id="3.30.10.20">
    <property type="match status" value="4"/>
</dbReference>
<keyword evidence="5 13" id="KW-0418">Kinase</keyword>
<keyword evidence="10" id="KW-0472">Membrane</keyword>
<dbReference type="PANTHER" id="PTHR43289">
    <property type="entry name" value="MITOGEN-ACTIVATED PROTEIN KINASE KINASE KINASE 20-RELATED"/>
    <property type="match status" value="1"/>
</dbReference>
<organism evidence="13 14">
    <name type="scientific">Longimycelium tulufanense</name>
    <dbReference type="NCBI Taxonomy" id="907463"/>
    <lineage>
        <taxon>Bacteria</taxon>
        <taxon>Bacillati</taxon>
        <taxon>Actinomycetota</taxon>
        <taxon>Actinomycetes</taxon>
        <taxon>Pseudonocardiales</taxon>
        <taxon>Pseudonocardiaceae</taxon>
        <taxon>Longimycelium</taxon>
    </lineage>
</organism>
<evidence type="ECO:0000259" key="12">
    <source>
        <dbReference type="PROSITE" id="PS51178"/>
    </source>
</evidence>
<evidence type="ECO:0000259" key="11">
    <source>
        <dbReference type="PROSITE" id="PS50011"/>
    </source>
</evidence>
<dbReference type="PROSITE" id="PS00108">
    <property type="entry name" value="PROTEIN_KINASE_ST"/>
    <property type="match status" value="1"/>
</dbReference>
<evidence type="ECO:0000313" key="13">
    <source>
        <dbReference type="EMBL" id="GGM61567.1"/>
    </source>
</evidence>
<dbReference type="FunFam" id="1.10.510.10:FF:000021">
    <property type="entry name" value="Serine/threonine protein kinase"/>
    <property type="match status" value="1"/>
</dbReference>
<evidence type="ECO:0000256" key="3">
    <source>
        <dbReference type="ARBA" id="ARBA00022679"/>
    </source>
</evidence>
<evidence type="ECO:0000256" key="8">
    <source>
        <dbReference type="ARBA" id="ARBA00048679"/>
    </source>
</evidence>
<dbReference type="SMART" id="SM00220">
    <property type="entry name" value="S_TKc"/>
    <property type="match status" value="1"/>
</dbReference>
<evidence type="ECO:0000256" key="5">
    <source>
        <dbReference type="ARBA" id="ARBA00022777"/>
    </source>
</evidence>
<proteinExistence type="predicted"/>
<comment type="catalytic activity">
    <reaction evidence="8">
        <text>L-seryl-[protein] + ATP = O-phospho-L-seryl-[protein] + ADP + H(+)</text>
        <dbReference type="Rhea" id="RHEA:17989"/>
        <dbReference type="Rhea" id="RHEA-COMP:9863"/>
        <dbReference type="Rhea" id="RHEA-COMP:11604"/>
        <dbReference type="ChEBI" id="CHEBI:15378"/>
        <dbReference type="ChEBI" id="CHEBI:29999"/>
        <dbReference type="ChEBI" id="CHEBI:30616"/>
        <dbReference type="ChEBI" id="CHEBI:83421"/>
        <dbReference type="ChEBI" id="CHEBI:456216"/>
        <dbReference type="EC" id="2.7.11.1"/>
    </reaction>
</comment>
<dbReference type="GO" id="GO:0005524">
    <property type="term" value="F:ATP binding"/>
    <property type="evidence" value="ECO:0007669"/>
    <property type="project" value="UniProtKB-KW"/>
</dbReference>
<name>A0A8J3CD36_9PSEU</name>
<dbReference type="Proteomes" id="UP000637578">
    <property type="component" value="Unassembled WGS sequence"/>
</dbReference>
<dbReference type="InterPro" id="IPR008271">
    <property type="entry name" value="Ser/Thr_kinase_AS"/>
</dbReference>
<keyword evidence="10" id="KW-0812">Transmembrane</keyword>